<reference evidence="1" key="1">
    <citation type="journal article" date="2020" name="bioRxiv">
        <title>Hybrid origin of Populus tomentosa Carr. identified through genome sequencing and phylogenomic analysis.</title>
        <authorList>
            <person name="An X."/>
            <person name="Gao K."/>
            <person name="Chen Z."/>
            <person name="Li J."/>
            <person name="Yang X."/>
            <person name="Yang X."/>
            <person name="Zhou J."/>
            <person name="Guo T."/>
            <person name="Zhao T."/>
            <person name="Huang S."/>
            <person name="Miao D."/>
            <person name="Khan W.U."/>
            <person name="Rao P."/>
            <person name="Ye M."/>
            <person name="Lei B."/>
            <person name="Liao W."/>
            <person name="Wang J."/>
            <person name="Ji L."/>
            <person name="Li Y."/>
            <person name="Guo B."/>
            <person name="Mustafa N.S."/>
            <person name="Li S."/>
            <person name="Yun Q."/>
            <person name="Keller S.R."/>
            <person name="Mao J."/>
            <person name="Zhang R."/>
            <person name="Strauss S.H."/>
        </authorList>
    </citation>
    <scope>NUCLEOTIDE SEQUENCE</scope>
    <source>
        <strain evidence="1">GM15</strain>
        <tissue evidence="1">Leaf</tissue>
    </source>
</reference>
<dbReference type="Proteomes" id="UP000886885">
    <property type="component" value="Chromosome 1D"/>
</dbReference>
<proteinExistence type="predicted"/>
<sequence length="300" mass="33000">MGFGFGSFPDRTPNGLGWGRCPDLKGMGAYLNPKGFGSFPVRAQNGFGCRPKDFWVWVHPCLDLKGFGWGSESNPKGLGLGPSMLRPKMGLGLGVDPFLYRPFRVWIQRGLGWVWSLDTRGLSLGLVFGPKIGLGISPSIFGQTQRPNMSWGWCGGSDTKGFWVWVWVCPCPDPKEFRFGSKSDPKGLGLGLPVSGPKMGLSVGPFLSGPKKVWVLPCPNPKGFEMGLKSGPKGFKVNSRTQNEFGYGSFHFQAQEGWGIAPWPNLIGLRVGSVLGLKGVWVFFFPDPMRFGLRYFRVRT</sequence>
<protein>
    <submittedName>
        <fullName evidence="1">Uncharacterized protein</fullName>
    </submittedName>
</protein>
<evidence type="ECO:0000313" key="2">
    <source>
        <dbReference type="Proteomes" id="UP000886885"/>
    </source>
</evidence>
<accession>A0A8X8AIQ9</accession>
<dbReference type="EMBL" id="JAAWWB010000002">
    <property type="protein sequence ID" value="KAG6790073.1"/>
    <property type="molecule type" value="Genomic_DNA"/>
</dbReference>
<organism evidence="1 2">
    <name type="scientific">Populus tomentosa</name>
    <name type="common">Chinese white poplar</name>
    <dbReference type="NCBI Taxonomy" id="118781"/>
    <lineage>
        <taxon>Eukaryota</taxon>
        <taxon>Viridiplantae</taxon>
        <taxon>Streptophyta</taxon>
        <taxon>Embryophyta</taxon>
        <taxon>Tracheophyta</taxon>
        <taxon>Spermatophyta</taxon>
        <taxon>Magnoliopsida</taxon>
        <taxon>eudicotyledons</taxon>
        <taxon>Gunneridae</taxon>
        <taxon>Pentapetalae</taxon>
        <taxon>rosids</taxon>
        <taxon>fabids</taxon>
        <taxon>Malpighiales</taxon>
        <taxon>Salicaceae</taxon>
        <taxon>Saliceae</taxon>
        <taxon>Populus</taxon>
    </lineage>
</organism>
<evidence type="ECO:0000313" key="1">
    <source>
        <dbReference type="EMBL" id="KAG6790073.1"/>
    </source>
</evidence>
<comment type="caution">
    <text evidence="1">The sequence shown here is derived from an EMBL/GenBank/DDBJ whole genome shotgun (WGS) entry which is preliminary data.</text>
</comment>
<dbReference type="AlphaFoldDB" id="A0A8X8AIQ9"/>
<gene>
    <name evidence="1" type="ORF">POTOM_006219</name>
</gene>
<keyword evidence="2" id="KW-1185">Reference proteome</keyword>
<name>A0A8X8AIQ9_POPTO</name>